<dbReference type="Pfam" id="PF00266">
    <property type="entry name" value="Aminotran_5"/>
    <property type="match status" value="1"/>
</dbReference>
<dbReference type="SUPFAM" id="SSF53383">
    <property type="entry name" value="PLP-dependent transferases"/>
    <property type="match status" value="1"/>
</dbReference>
<dbReference type="EMBL" id="VBOW01000030">
    <property type="protein sequence ID" value="TMQ58762.1"/>
    <property type="molecule type" value="Genomic_DNA"/>
</dbReference>
<dbReference type="InterPro" id="IPR000192">
    <property type="entry name" value="Aminotrans_V_dom"/>
</dbReference>
<feature type="binding site" evidence="4">
    <location>
        <position position="331"/>
    </location>
    <ligand>
        <name>substrate</name>
    </ligand>
</feature>
<keyword evidence="7" id="KW-0032">Aminotransferase</keyword>
<evidence type="ECO:0000256" key="4">
    <source>
        <dbReference type="PIRSR" id="PIRSR000524-1"/>
    </source>
</evidence>
<feature type="modified residue" description="N6-(pyridoxal phosphate)lysine" evidence="5">
    <location>
        <position position="189"/>
    </location>
</feature>
<dbReference type="GO" id="GO:0019265">
    <property type="term" value="P:glycine biosynthetic process, by transamination of glyoxylate"/>
    <property type="evidence" value="ECO:0007669"/>
    <property type="project" value="TreeGrafter"/>
</dbReference>
<dbReference type="PANTHER" id="PTHR21152">
    <property type="entry name" value="AMINOTRANSFERASE CLASS V"/>
    <property type="match status" value="1"/>
</dbReference>
<dbReference type="InterPro" id="IPR024169">
    <property type="entry name" value="SP_NH2Trfase/AEP_transaminase"/>
</dbReference>
<dbReference type="InterPro" id="IPR015424">
    <property type="entry name" value="PyrdxlP-dep_Trfase"/>
</dbReference>
<evidence type="ECO:0000259" key="6">
    <source>
        <dbReference type="Pfam" id="PF00266"/>
    </source>
</evidence>
<dbReference type="PIRSF" id="PIRSF000524">
    <property type="entry name" value="SPT"/>
    <property type="match status" value="1"/>
</dbReference>
<comment type="similarity">
    <text evidence="2">Belongs to the class-V pyridoxal-phosphate-dependent aminotransferase family.</text>
</comment>
<evidence type="ECO:0000256" key="5">
    <source>
        <dbReference type="PIRSR" id="PIRSR000524-50"/>
    </source>
</evidence>
<keyword evidence="3 5" id="KW-0663">Pyridoxal phosphate</keyword>
<dbReference type="Proteomes" id="UP000316852">
    <property type="component" value="Unassembled WGS sequence"/>
</dbReference>
<sequence>MKRVLFTPGPTEVPSEVLEAMAKPLIHHRTDEYRQHFLETTRLMQEHLGTAQPALTLSCSGSGAMEAAVVNLLSAGDQAIVVEGGKFGERWKLIAEAYGVAVHTVSVEWGRVATVEEVESALGAHPGAKLMFITHSETSTGALFPVHDMARAARARGVATVIDAVTSFGVYDLHFDRSDVDGVVWGSQKGMMIPPGLGFVCLSPRGWDLVKASKLPKYYWNLAKAKSALEKGDTPFTPAISLVLAARAAMLLLAKEGRDEVFARHQRNGEATRKAVRALGLSLFAEVPSNTLTAVRVPPGVDTGAVVKTMEQRYGVKIAGGQDRLKGKIFRLGHIGYYDEGDILRLVGAFEASLIEHGASVEAGAGVRAAQESFRSSRASAAARVG</sequence>
<dbReference type="InterPro" id="IPR015422">
    <property type="entry name" value="PyrdxlP-dep_Trfase_small"/>
</dbReference>
<dbReference type="Gene3D" id="3.90.1150.10">
    <property type="entry name" value="Aspartate Aminotransferase, domain 1"/>
    <property type="match status" value="1"/>
</dbReference>
<comment type="caution">
    <text evidence="7">The sequence shown here is derived from an EMBL/GenBank/DDBJ whole genome shotgun (WGS) entry which is preliminary data.</text>
</comment>
<gene>
    <name evidence="7" type="ORF">E6K76_06990</name>
</gene>
<dbReference type="GO" id="GO:0004760">
    <property type="term" value="F:L-serine-pyruvate transaminase activity"/>
    <property type="evidence" value="ECO:0007669"/>
    <property type="project" value="TreeGrafter"/>
</dbReference>
<evidence type="ECO:0000256" key="2">
    <source>
        <dbReference type="ARBA" id="ARBA00009236"/>
    </source>
</evidence>
<evidence type="ECO:0000256" key="3">
    <source>
        <dbReference type="ARBA" id="ARBA00022898"/>
    </source>
</evidence>
<dbReference type="InterPro" id="IPR015421">
    <property type="entry name" value="PyrdxlP-dep_Trfase_major"/>
</dbReference>
<name>A0A538T543_UNCEI</name>
<accession>A0A538T543</accession>
<organism evidence="7 8">
    <name type="scientific">Eiseniibacteriota bacterium</name>
    <dbReference type="NCBI Taxonomy" id="2212470"/>
    <lineage>
        <taxon>Bacteria</taxon>
        <taxon>Candidatus Eiseniibacteriota</taxon>
    </lineage>
</organism>
<comment type="cofactor">
    <cofactor evidence="1 5">
        <name>pyridoxal 5'-phosphate</name>
        <dbReference type="ChEBI" id="CHEBI:597326"/>
    </cofactor>
</comment>
<dbReference type="Gene3D" id="3.40.640.10">
    <property type="entry name" value="Type I PLP-dependent aspartate aminotransferase-like (Major domain)"/>
    <property type="match status" value="1"/>
</dbReference>
<dbReference type="PANTHER" id="PTHR21152:SF40">
    <property type="entry name" value="ALANINE--GLYOXYLATE AMINOTRANSFERASE"/>
    <property type="match status" value="1"/>
</dbReference>
<reference evidence="7 8" key="1">
    <citation type="journal article" date="2019" name="Nat. Microbiol.">
        <title>Mediterranean grassland soil C-N compound turnover is dependent on rainfall and depth, and is mediated by genomically divergent microorganisms.</title>
        <authorList>
            <person name="Diamond S."/>
            <person name="Andeer P.F."/>
            <person name="Li Z."/>
            <person name="Crits-Christoph A."/>
            <person name="Burstein D."/>
            <person name="Anantharaman K."/>
            <person name="Lane K.R."/>
            <person name="Thomas B.C."/>
            <person name="Pan C."/>
            <person name="Northen T.R."/>
            <person name="Banfield J.F."/>
        </authorList>
    </citation>
    <scope>NUCLEOTIDE SEQUENCE [LARGE SCALE GENOMIC DNA]</scope>
    <source>
        <strain evidence="7">WS_6</strain>
    </source>
</reference>
<feature type="domain" description="Aminotransferase class V" evidence="6">
    <location>
        <begin position="4"/>
        <end position="322"/>
    </location>
</feature>
<proteinExistence type="inferred from homology"/>
<dbReference type="GO" id="GO:0008453">
    <property type="term" value="F:alanine-glyoxylate transaminase activity"/>
    <property type="evidence" value="ECO:0007669"/>
    <property type="project" value="TreeGrafter"/>
</dbReference>
<evidence type="ECO:0000256" key="1">
    <source>
        <dbReference type="ARBA" id="ARBA00001933"/>
    </source>
</evidence>
<keyword evidence="7" id="KW-0808">Transferase</keyword>
<evidence type="ECO:0000313" key="8">
    <source>
        <dbReference type="Proteomes" id="UP000316852"/>
    </source>
</evidence>
<dbReference type="FunFam" id="3.90.1150.10:FF:000031">
    <property type="entry name" value="Serine--glyoxylate aminotransferase"/>
    <property type="match status" value="1"/>
</dbReference>
<dbReference type="AlphaFoldDB" id="A0A538T543"/>
<protein>
    <submittedName>
        <fullName evidence="7">Alanine--glyoxylate aminotransferase family protein</fullName>
    </submittedName>
</protein>
<evidence type="ECO:0000313" key="7">
    <source>
        <dbReference type="EMBL" id="TMQ58762.1"/>
    </source>
</evidence>